<accession>A0AAN9VCV7</accession>
<dbReference type="EMBL" id="JAZDUA010000322">
    <property type="protein sequence ID" value="KAK7794733.1"/>
    <property type="molecule type" value="Genomic_DNA"/>
</dbReference>
<dbReference type="Proteomes" id="UP001378592">
    <property type="component" value="Unassembled WGS sequence"/>
</dbReference>
<dbReference type="GO" id="GO:0090730">
    <property type="term" value="C:Las1 complex"/>
    <property type="evidence" value="ECO:0007669"/>
    <property type="project" value="InterPro"/>
</dbReference>
<evidence type="ECO:0000313" key="1">
    <source>
        <dbReference type="EMBL" id="KAK7794733.1"/>
    </source>
</evidence>
<gene>
    <name evidence="1" type="ORF">R5R35_009623</name>
</gene>
<organism evidence="1 2">
    <name type="scientific">Gryllus longicercus</name>
    <dbReference type="NCBI Taxonomy" id="2509291"/>
    <lineage>
        <taxon>Eukaryota</taxon>
        <taxon>Metazoa</taxon>
        <taxon>Ecdysozoa</taxon>
        <taxon>Arthropoda</taxon>
        <taxon>Hexapoda</taxon>
        <taxon>Insecta</taxon>
        <taxon>Pterygota</taxon>
        <taxon>Neoptera</taxon>
        <taxon>Polyneoptera</taxon>
        <taxon>Orthoptera</taxon>
        <taxon>Ensifera</taxon>
        <taxon>Gryllidea</taxon>
        <taxon>Grylloidea</taxon>
        <taxon>Gryllidae</taxon>
        <taxon>Gryllinae</taxon>
        <taxon>Gryllus</taxon>
    </lineage>
</organism>
<dbReference type="GO" id="GO:0000470">
    <property type="term" value="P:maturation of LSU-rRNA"/>
    <property type="evidence" value="ECO:0007669"/>
    <property type="project" value="TreeGrafter"/>
</dbReference>
<name>A0AAN9VCV7_9ORTH</name>
<keyword evidence="2" id="KW-1185">Reference proteome</keyword>
<protein>
    <recommendedName>
        <fullName evidence="3">Ribosomal biogenesis protein LAS1L</fullName>
    </recommendedName>
</protein>
<dbReference type="GO" id="GO:0030687">
    <property type="term" value="C:preribosome, large subunit precursor"/>
    <property type="evidence" value="ECO:0007669"/>
    <property type="project" value="TreeGrafter"/>
</dbReference>
<dbReference type="PANTHER" id="PTHR15002:SF0">
    <property type="entry name" value="RIBOSOMAL BIOGENESIS PROTEIN LAS1L"/>
    <property type="match status" value="1"/>
</dbReference>
<dbReference type="PANTHER" id="PTHR15002">
    <property type="entry name" value="RIBOSOMAL BIOGENESIS PROTEIN LAS1L"/>
    <property type="match status" value="1"/>
</dbReference>
<evidence type="ECO:0000313" key="2">
    <source>
        <dbReference type="Proteomes" id="UP001378592"/>
    </source>
</evidence>
<reference evidence="1 2" key="1">
    <citation type="submission" date="2024-03" db="EMBL/GenBank/DDBJ databases">
        <title>The genome assembly and annotation of the cricket Gryllus longicercus Weissman &amp; Gray.</title>
        <authorList>
            <person name="Szrajer S."/>
            <person name="Gray D."/>
            <person name="Ylla G."/>
        </authorList>
    </citation>
    <scope>NUCLEOTIDE SEQUENCE [LARGE SCALE GENOMIC DNA]</scope>
    <source>
        <strain evidence="1">DAG 2021-001</strain>
        <tissue evidence="1">Whole body minus gut</tissue>
    </source>
</reference>
<dbReference type="GO" id="GO:0000460">
    <property type="term" value="P:maturation of 5.8S rRNA"/>
    <property type="evidence" value="ECO:0007669"/>
    <property type="project" value="TreeGrafter"/>
</dbReference>
<proteinExistence type="predicted"/>
<dbReference type="InterPro" id="IPR007174">
    <property type="entry name" value="Las1"/>
</dbReference>
<dbReference type="Pfam" id="PF04031">
    <property type="entry name" value="Las1"/>
    <property type="match status" value="1"/>
</dbReference>
<sequence>MGDNVHNVFEKRIQVPWMFLAEWQKVRDDVYSNDIDLQRRSYEKMLLWKARQSRLPAGVECTLELIHVRIIDQEVTQQMANGPSPMYAEHDMQLMCSAAVMRFLNHVSNVAKAVGDTMYSMASKLNIPNWLVLLRHDSAHSTALPSLEVLRMAVNFALEWLNENYWKDIAIAPELVVSNTEHFSDKRVEEYLDVWQAVKMYEINNYKNIDDISDEKLRLLVMQLLHKKIEPHTKESDIWKENTGMLKNIIKRVRDKLFQAIKADHSKLEKLLALILESESFIPPVKFLIDGNQEELTNETILHWLCQFWQDFLIPLQEDFGLFPTLVHKLIILLKEEKCKHRQLIMALWINQLCVSMAKSQAIMAKVSPHNIIELDKDTRMKRADTLKPKIDVPVKVIQKFNKQNVHLKDGFLALINDPKGNSCPVADVKFAVLNPNEFTTLFLSSLLNVANPVIPDTSKCLLKELLSIWMEPTDSRTVKSNKVIHTVEDLYKISGKGVPKKFFFGENIGEKSESLEYASEYDWATCPLGILPWQKDSCVELVMPSHISWTLFVENVKGSEVLKKTFVLSPYVQEKVNWPAVAKNISLVNAKRKLKKIKAKKLKKAARLHLQKT</sequence>
<dbReference type="AlphaFoldDB" id="A0AAN9VCV7"/>
<evidence type="ECO:0008006" key="3">
    <source>
        <dbReference type="Google" id="ProtNLM"/>
    </source>
</evidence>
<dbReference type="GO" id="GO:0004519">
    <property type="term" value="F:endonuclease activity"/>
    <property type="evidence" value="ECO:0007669"/>
    <property type="project" value="InterPro"/>
</dbReference>
<comment type="caution">
    <text evidence="1">The sequence shown here is derived from an EMBL/GenBank/DDBJ whole genome shotgun (WGS) entry which is preliminary data.</text>
</comment>